<geneLocation type="plasmid" evidence="1 2">
    <name>p42d</name>
</geneLocation>
<organism evidence="1 2">
    <name type="scientific">Rhizobium etli (strain ATCC 51251 / DSM 11541 / JCM 21823 / NBRC 15573 / CFN 42)</name>
    <dbReference type="NCBI Taxonomy" id="347834"/>
    <lineage>
        <taxon>Bacteria</taxon>
        <taxon>Pseudomonadati</taxon>
        <taxon>Pseudomonadota</taxon>
        <taxon>Alphaproteobacteria</taxon>
        <taxon>Hyphomicrobiales</taxon>
        <taxon>Rhizobiaceae</taxon>
        <taxon>Rhizobium/Agrobacterium group</taxon>
        <taxon>Rhizobium</taxon>
    </lineage>
</organism>
<evidence type="ECO:0000313" key="2">
    <source>
        <dbReference type="Proteomes" id="UP000001936"/>
    </source>
</evidence>
<keyword evidence="1" id="KW-0614">Plasmid</keyword>
<keyword evidence="2" id="KW-1185">Reference proteome</keyword>
<reference evidence="2" key="2">
    <citation type="journal article" date="2006" name="Proc. Natl. Acad. Sci. U.S.A.">
        <title>The partitioned Rhizobium etli genome: genetic and metabolic redundancy in seven interacting replicons.</title>
        <authorList>
            <person name="Gonzalez V."/>
            <person name="Santamaria R.I."/>
            <person name="Bustos P."/>
            <person name="Hernandez-Gonzalez I."/>
            <person name="Medrano-Soto A."/>
            <person name="Moreno-Hagelsieb G."/>
            <person name="Janga S.C."/>
            <person name="Ramirez M.A."/>
            <person name="Jimenez-Jacinto V."/>
            <person name="Collado-Vides J."/>
            <person name="Davila G."/>
        </authorList>
    </citation>
    <scope>NUCLEOTIDE SEQUENCE [LARGE SCALE GENOMIC DNA]</scope>
    <source>
        <strain evidence="2">ATCC 51251 / DSM 11541 / JCM 21823 / NBRC 15573 / CFN 42</strain>
    </source>
</reference>
<accession>Q8KL66</accession>
<gene>
    <name evidence="1" type="ordered locus">RHE_PD00165</name>
</gene>
<name>Q8KL66_RHIEC</name>
<dbReference type="Proteomes" id="UP000001936">
    <property type="component" value="Plasmid p42d"/>
</dbReference>
<sequence>MSAWAADDTGVDINYPELVALIADELAGADHQGYHVGNSHPGLCGARRLVMVVAAPSHILRGDRRGCLSVADGPQVSRGRTAAKFHNNRSNVVNAVNSSDSKEAQCRSQARRIQPVTSHVNPATSSPRRCVIR</sequence>
<dbReference type="AlphaFoldDB" id="Q8KL66"/>
<evidence type="ECO:0000313" key="1">
    <source>
        <dbReference type="EMBL" id="AAM54886.1"/>
    </source>
</evidence>
<reference evidence="2" key="1">
    <citation type="journal article" date="2003" name="Genome Biol.">
        <title>The mosaic structure of the symbiotic plasmid of Rhizobium etli CFN42 and its relation to other symbiotic genome compartments.</title>
        <authorList>
            <person name="Gonzalez V."/>
            <person name="Bustos P."/>
            <person name="Ramirez-Romero M.A."/>
            <person name="Medrano-Soto A."/>
            <person name="Salgado H."/>
            <person name="Hernandez-Gonzalez I."/>
            <person name="Hernandez-Celis J.C."/>
            <person name="Quintero V."/>
            <person name="Moreno-Hagelsieb G."/>
            <person name="Girard L."/>
            <person name="Rodriguez O."/>
            <person name="Flores M."/>
            <person name="Cevallos M.A."/>
            <person name="Collado-Vides J."/>
            <person name="Romero D."/>
            <person name="Davila G."/>
        </authorList>
    </citation>
    <scope>NUCLEOTIDE SEQUENCE [LARGE SCALE GENOMIC DNA]</scope>
    <source>
        <strain evidence="2">ATCC 51251 / DSM 11541 / JCM 21823 / NBRC 15573 / CFN 42</strain>
    </source>
</reference>
<protein>
    <submittedName>
        <fullName evidence="1">Uncharacterized protein</fullName>
    </submittedName>
</protein>
<dbReference type="KEGG" id="ret:RHE_PD00165"/>
<dbReference type="EMBL" id="U80928">
    <property type="protein sequence ID" value="AAM54886.1"/>
    <property type="molecule type" value="Genomic_DNA"/>
</dbReference>
<proteinExistence type="predicted"/>
<dbReference type="HOGENOM" id="CLU_1905022_0_0_5"/>